<dbReference type="GO" id="GO:0005886">
    <property type="term" value="C:plasma membrane"/>
    <property type="evidence" value="ECO:0007669"/>
    <property type="project" value="TreeGrafter"/>
</dbReference>
<proteinExistence type="predicted"/>
<dbReference type="GO" id="GO:0005544">
    <property type="term" value="F:calcium-dependent phospholipid binding"/>
    <property type="evidence" value="ECO:0007669"/>
    <property type="project" value="InterPro"/>
</dbReference>
<dbReference type="GO" id="GO:0072659">
    <property type="term" value="P:protein localization to plasma membrane"/>
    <property type="evidence" value="ECO:0007669"/>
    <property type="project" value="TreeGrafter"/>
</dbReference>
<dbReference type="SUPFAM" id="SSF49562">
    <property type="entry name" value="C2 domain (Calcium/lipid-binding domain, CaLB)"/>
    <property type="match status" value="1"/>
</dbReference>
<dbReference type="AlphaFoldDB" id="A0A673GBB6"/>
<dbReference type="GO" id="GO:0065002">
    <property type="term" value="P:intracellular protein transmembrane transport"/>
    <property type="evidence" value="ECO:0007669"/>
    <property type="project" value="TreeGrafter"/>
</dbReference>
<dbReference type="Ensembl" id="ENSSRHT00000009569.1">
    <property type="protein sequence ID" value="ENSSRHP00000009278.1"/>
    <property type="gene ID" value="ENSSRHG00000004997.1"/>
</dbReference>
<evidence type="ECO:0000259" key="1">
    <source>
        <dbReference type="Pfam" id="PF00168"/>
    </source>
</evidence>
<protein>
    <submittedName>
        <fullName evidence="3">C2 domain-containing protein 5-like</fullName>
    </submittedName>
</protein>
<dbReference type="InterPro" id="IPR035892">
    <property type="entry name" value="C2_domain_sf"/>
</dbReference>
<reference evidence="3" key="1">
    <citation type="submission" date="2025-08" db="UniProtKB">
        <authorList>
            <consortium name="Ensembl"/>
        </authorList>
    </citation>
    <scope>IDENTIFICATION</scope>
</reference>
<dbReference type="InterPro" id="IPR056431">
    <property type="entry name" value="C2CD5_YbjQ-rel_dom"/>
</dbReference>
<dbReference type="PANTHER" id="PTHR37412">
    <property type="entry name" value="C2 DOMAIN-CONTAINING PROTEIN 5"/>
    <property type="match status" value="1"/>
</dbReference>
<dbReference type="PANTHER" id="PTHR37412:SF2">
    <property type="entry name" value="C2 DOMAIN-CONTAINING PROTEIN 5"/>
    <property type="match status" value="1"/>
</dbReference>
<evidence type="ECO:0000313" key="3">
    <source>
        <dbReference type="Ensembl" id="ENSSRHP00000009278.1"/>
    </source>
</evidence>
<evidence type="ECO:0000259" key="2">
    <source>
        <dbReference type="Pfam" id="PF23025"/>
    </source>
</evidence>
<reference evidence="3" key="2">
    <citation type="submission" date="2025-09" db="UniProtKB">
        <authorList>
            <consortium name="Ensembl"/>
        </authorList>
    </citation>
    <scope>IDENTIFICATION</scope>
</reference>
<dbReference type="GO" id="GO:0090314">
    <property type="term" value="P:positive regulation of protein targeting to membrane"/>
    <property type="evidence" value="ECO:0007669"/>
    <property type="project" value="TreeGrafter"/>
</dbReference>
<name>A0A673GBB6_9TELE</name>
<dbReference type="Pfam" id="PF23025">
    <property type="entry name" value="YbjQ_2"/>
    <property type="match status" value="1"/>
</dbReference>
<organism evidence="3 4">
    <name type="scientific">Sinocyclocheilus rhinocerous</name>
    <dbReference type="NCBI Taxonomy" id="307959"/>
    <lineage>
        <taxon>Eukaryota</taxon>
        <taxon>Metazoa</taxon>
        <taxon>Chordata</taxon>
        <taxon>Craniata</taxon>
        <taxon>Vertebrata</taxon>
        <taxon>Euteleostomi</taxon>
        <taxon>Actinopterygii</taxon>
        <taxon>Neopterygii</taxon>
        <taxon>Teleostei</taxon>
        <taxon>Ostariophysi</taxon>
        <taxon>Cypriniformes</taxon>
        <taxon>Cyprinidae</taxon>
        <taxon>Cyprininae</taxon>
        <taxon>Sinocyclocheilus</taxon>
    </lineage>
</organism>
<dbReference type="Gene3D" id="2.60.40.150">
    <property type="entry name" value="C2 domain"/>
    <property type="match status" value="1"/>
</dbReference>
<feature type="domain" description="C2" evidence="1">
    <location>
        <begin position="5"/>
        <end position="50"/>
    </location>
</feature>
<dbReference type="InterPro" id="IPR000008">
    <property type="entry name" value="C2_dom"/>
</dbReference>
<feature type="domain" description="C2" evidence="2">
    <location>
        <begin position="57"/>
        <end position="159"/>
    </location>
</feature>
<dbReference type="Proteomes" id="UP000472270">
    <property type="component" value="Unassembled WGS sequence"/>
</dbReference>
<keyword evidence="4" id="KW-1185">Reference proteome</keyword>
<sequence length="182" mass="20764">MDRASDLTDAFVEVKFGNTTFKTDVYPKSLNPQWNSEWFKFEVRSFYLSCFRLYFCGVYSLSTSIPRCYRAIMVHGFVEELVVNEDPEYQWIDRIRTPRASNEARQRLLFLMSGELQRKIGLKVLEMGGNAVVGYLQCFDLEGESGLVVRAIGTACTLEKISTFPATATYPSNSSPSKDMKE</sequence>
<dbReference type="InterPro" id="IPR038983">
    <property type="entry name" value="C2CD5"/>
</dbReference>
<dbReference type="GO" id="GO:0005509">
    <property type="term" value="F:calcium ion binding"/>
    <property type="evidence" value="ECO:0007669"/>
    <property type="project" value="TreeGrafter"/>
</dbReference>
<dbReference type="GO" id="GO:0031340">
    <property type="term" value="P:positive regulation of vesicle fusion"/>
    <property type="evidence" value="ECO:0007669"/>
    <property type="project" value="TreeGrafter"/>
</dbReference>
<gene>
    <name evidence="3" type="primary">LOC107736138</name>
</gene>
<dbReference type="GO" id="GO:0010828">
    <property type="term" value="P:positive regulation of D-glucose transmembrane transport"/>
    <property type="evidence" value="ECO:0007669"/>
    <property type="project" value="TreeGrafter"/>
</dbReference>
<accession>A0A673GBB6</accession>
<dbReference type="Pfam" id="PF00168">
    <property type="entry name" value="C2"/>
    <property type="match status" value="1"/>
</dbReference>
<evidence type="ECO:0000313" key="4">
    <source>
        <dbReference type="Proteomes" id="UP000472270"/>
    </source>
</evidence>